<evidence type="ECO:0000313" key="2">
    <source>
        <dbReference type="EMBL" id="QJC52357.1"/>
    </source>
</evidence>
<evidence type="ECO:0000313" key="3">
    <source>
        <dbReference type="Proteomes" id="UP000502136"/>
    </source>
</evidence>
<dbReference type="Proteomes" id="UP000502136">
    <property type="component" value="Chromosome"/>
</dbReference>
<evidence type="ECO:0000256" key="1">
    <source>
        <dbReference type="PIRSR" id="PIRSR600250-50"/>
    </source>
</evidence>
<dbReference type="PANTHER" id="PTHR37536">
    <property type="entry name" value="PUTATIVE (AFU_ORTHOLOGUE AFUA_3G02970)-RELATED"/>
    <property type="match status" value="1"/>
</dbReference>
<dbReference type="CDD" id="cd13426">
    <property type="entry name" value="Peptidase_G1"/>
    <property type="match status" value="1"/>
</dbReference>
<feature type="active site" description="Proton acceptor" evidence="1">
    <location>
        <position position="163"/>
    </location>
</feature>
<accession>A0A6H2GY84</accession>
<proteinExistence type="predicted"/>
<sequence>MPVRTRIASLHPPCRRLRVQKKAARANWSSGNWSGYAIEGARGAFSSISARWTVPVARPTARSTYSSAWIGIDGYSNSNLIQTGTAHDDVDGRAEYYAWWEILPAAETRIPHPVRPGDVMAARIARKGGSRWSIVLRNVTRGWTFRTVQTYRGPQRSAEWIVEAPQVGGDITSFARITPLPFCRCRVDGRNPGLRLSQRGILVQGRCIRALPSRPNAAGDGFVVRSVRIRQNKS</sequence>
<dbReference type="KEGG" id="palr:HGI30_12830"/>
<reference evidence="2 3" key="1">
    <citation type="submission" date="2020-04" db="EMBL/GenBank/DDBJ databases">
        <title>Novel Paenibacillus strain UniB2 isolated from commercial digestive syrup.</title>
        <authorList>
            <person name="Thorat V."/>
            <person name="Kirdat K."/>
            <person name="Tiwarekar B."/>
            <person name="Yadav A."/>
        </authorList>
    </citation>
    <scope>NUCLEOTIDE SEQUENCE [LARGE SCALE GENOMIC DNA]</scope>
    <source>
        <strain evidence="2 3">UniB2</strain>
    </source>
</reference>
<dbReference type="SUPFAM" id="SSF49899">
    <property type="entry name" value="Concanavalin A-like lectins/glucanases"/>
    <property type="match status" value="1"/>
</dbReference>
<protein>
    <recommendedName>
        <fullName evidence="4">Peptidase A4 family protein</fullName>
    </recommendedName>
</protein>
<dbReference type="PANTHER" id="PTHR37536:SF1">
    <property type="entry name" value="ASPERGILLOPEPSIN, PUTAITVE (AFU_ORTHOLOGUE AFUA_7G01200)"/>
    <property type="match status" value="1"/>
</dbReference>
<name>A0A6H2GY84_9BACL</name>
<evidence type="ECO:0008006" key="4">
    <source>
        <dbReference type="Google" id="ProtNLM"/>
    </source>
</evidence>
<dbReference type="Gene3D" id="2.60.120.700">
    <property type="entry name" value="Peptidase G1"/>
    <property type="match status" value="1"/>
</dbReference>
<gene>
    <name evidence="2" type="ORF">HGI30_12830</name>
</gene>
<dbReference type="EMBL" id="CP051428">
    <property type="protein sequence ID" value="QJC52357.1"/>
    <property type="molecule type" value="Genomic_DNA"/>
</dbReference>
<dbReference type="InterPro" id="IPR000250">
    <property type="entry name" value="Peptidase_G1"/>
</dbReference>
<dbReference type="Pfam" id="PF01828">
    <property type="entry name" value="Peptidase_A4"/>
    <property type="match status" value="1"/>
</dbReference>
<dbReference type="GO" id="GO:0070007">
    <property type="term" value="F:glutamic-type endopeptidase activity"/>
    <property type="evidence" value="ECO:0007669"/>
    <property type="project" value="InterPro"/>
</dbReference>
<keyword evidence="3" id="KW-1185">Reference proteome</keyword>
<organism evidence="2 3">
    <name type="scientific">Paenibacillus albicereus</name>
    <dbReference type="NCBI Taxonomy" id="2726185"/>
    <lineage>
        <taxon>Bacteria</taxon>
        <taxon>Bacillati</taxon>
        <taxon>Bacillota</taxon>
        <taxon>Bacilli</taxon>
        <taxon>Bacillales</taxon>
        <taxon>Paenibacillaceae</taxon>
        <taxon>Paenibacillus</taxon>
    </lineage>
</organism>
<dbReference type="GO" id="GO:0006508">
    <property type="term" value="P:proteolysis"/>
    <property type="evidence" value="ECO:0007669"/>
    <property type="project" value="InterPro"/>
</dbReference>
<dbReference type="InterPro" id="IPR038656">
    <property type="entry name" value="Peptidase_G1_sf"/>
</dbReference>
<dbReference type="RefSeq" id="WP_168907918.1">
    <property type="nucleotide sequence ID" value="NZ_CP051428.1"/>
</dbReference>
<dbReference type="InterPro" id="IPR013320">
    <property type="entry name" value="ConA-like_dom_sf"/>
</dbReference>
<dbReference type="AlphaFoldDB" id="A0A6H2GY84"/>